<feature type="region of interest" description="Disordered" evidence="1">
    <location>
        <begin position="79"/>
        <end position="104"/>
    </location>
</feature>
<protein>
    <recommendedName>
        <fullName evidence="4">Scythe/bat3</fullName>
    </recommendedName>
</protein>
<name>A0A7N0V1J2_KALFE</name>
<evidence type="ECO:0000313" key="2">
    <source>
        <dbReference type="EnsemblPlants" id="Kaladp0095s0655.1.v1.1"/>
    </source>
</evidence>
<proteinExistence type="predicted"/>
<feature type="compositionally biased region" description="Polar residues" evidence="1">
    <location>
        <begin position="259"/>
        <end position="291"/>
    </location>
</feature>
<evidence type="ECO:0000313" key="3">
    <source>
        <dbReference type="Proteomes" id="UP000594263"/>
    </source>
</evidence>
<feature type="compositionally biased region" description="Polar residues" evidence="1">
    <location>
        <begin position="526"/>
        <end position="540"/>
    </location>
</feature>
<dbReference type="EnsemblPlants" id="Kaladp0095s0655.1.v1.1">
    <property type="protein sequence ID" value="Kaladp0095s0655.1.v1.1"/>
    <property type="gene ID" value="Kaladp0095s0655.v1.1"/>
</dbReference>
<dbReference type="OMA" id="HIHAGGR"/>
<dbReference type="AlphaFoldDB" id="A0A7N0V1J2"/>
<dbReference type="GO" id="GO:0031593">
    <property type="term" value="F:polyubiquitin modification-dependent protein binding"/>
    <property type="evidence" value="ECO:0007669"/>
    <property type="project" value="TreeGrafter"/>
</dbReference>
<dbReference type="PANTHER" id="PTHR15204:SF5">
    <property type="entry name" value="LARGE PROLINE-RICH PROTEIN BAG6 ISOFORM X1"/>
    <property type="match status" value="1"/>
</dbReference>
<dbReference type="PANTHER" id="PTHR15204">
    <property type="entry name" value="LARGE PROLINE-RICH PROTEIN BAG6"/>
    <property type="match status" value="1"/>
</dbReference>
<dbReference type="GO" id="GO:0036503">
    <property type="term" value="P:ERAD pathway"/>
    <property type="evidence" value="ECO:0007669"/>
    <property type="project" value="TreeGrafter"/>
</dbReference>
<accession>A0A7N0V1J2</accession>
<feature type="compositionally biased region" description="Polar residues" evidence="1">
    <location>
        <begin position="329"/>
        <end position="340"/>
    </location>
</feature>
<feature type="region of interest" description="Disordered" evidence="1">
    <location>
        <begin position="515"/>
        <end position="544"/>
    </location>
</feature>
<dbReference type="GO" id="GO:0051787">
    <property type="term" value="F:misfolded protein binding"/>
    <property type="evidence" value="ECO:0007669"/>
    <property type="project" value="TreeGrafter"/>
</dbReference>
<organism evidence="2 3">
    <name type="scientific">Kalanchoe fedtschenkoi</name>
    <name type="common">Lavender scallops</name>
    <name type="synonym">South American air plant</name>
    <dbReference type="NCBI Taxonomy" id="63787"/>
    <lineage>
        <taxon>Eukaryota</taxon>
        <taxon>Viridiplantae</taxon>
        <taxon>Streptophyta</taxon>
        <taxon>Embryophyta</taxon>
        <taxon>Tracheophyta</taxon>
        <taxon>Spermatophyta</taxon>
        <taxon>Magnoliopsida</taxon>
        <taxon>eudicotyledons</taxon>
        <taxon>Gunneridae</taxon>
        <taxon>Pentapetalae</taxon>
        <taxon>Saxifragales</taxon>
        <taxon>Crassulaceae</taxon>
        <taxon>Kalanchoe</taxon>
    </lineage>
</organism>
<evidence type="ECO:0008006" key="4">
    <source>
        <dbReference type="Google" id="ProtNLM"/>
    </source>
</evidence>
<feature type="region of interest" description="Disordered" evidence="1">
    <location>
        <begin position="1"/>
        <end position="36"/>
    </location>
</feature>
<evidence type="ECO:0000256" key="1">
    <source>
        <dbReference type="SAM" id="MobiDB-lite"/>
    </source>
</evidence>
<dbReference type="GO" id="GO:0071818">
    <property type="term" value="C:BAT3 complex"/>
    <property type="evidence" value="ECO:0007669"/>
    <property type="project" value="TreeGrafter"/>
</dbReference>
<reference evidence="2" key="1">
    <citation type="submission" date="2021-01" db="UniProtKB">
        <authorList>
            <consortium name="EnsemblPlants"/>
        </authorList>
    </citation>
    <scope>IDENTIFICATION</scope>
</reference>
<keyword evidence="3" id="KW-1185">Reference proteome</keyword>
<sequence>EPQGNVTGSAQDSVVGQDQAQNRSQPPQGFQPQSAPNMHQLFSVNSASAAQPGPALNLPIPDSLSTIMEFINRMRLALSQDGNQTRETSNGEDVPPTELPTNSFGLPTHRALSVVLRHTEQLLNNYASHTIVRAAGRLEQDDDFTDPTRRGQLQSEAMHLGLVMQHLGALFLEIGRSTLLLRMGQSPGQSYVNAGPAVYISANGPNPIMAQPFPMQTSPLFSSSSGPSNPATFGPVGIGNAPRHVNIHIHAGGRAGNADGTQSEPSVSDASGQVRASQASNTMRAPVVTSSVSPTAAQVNAEIQRQIGLQGQGVPLTAQTTPEVTSVISYQTSRESSVLNETHETKDKEIEKVSDNASSSEKPGGDDAAKGVPLGLGLGGLQAKKKMKQQKSQVKASDGESSSNARSSIEAPRGQIDPANLMSQVIQSPALNGLLSGVSQQSGLGSPDVLRNMLTQFTQNPAMVNVVNQIAQQVDDQDVGGMLSGMGEQGGGIDFSRMIQQMMPIVSQALGGVRPGVQAPPPSARVETQSQSNQRSVTGTNDHRPQINVAQSLARGDPSSSIFRGVVENAVQLCNAGSGDSQLVEDLCDDSDLIDEFMGMLHRDVSRRIEDESSPRPDDS</sequence>
<dbReference type="Gramene" id="Kaladp0095s0655.1.v1.1">
    <property type="protein sequence ID" value="Kaladp0095s0655.1.v1.1"/>
    <property type="gene ID" value="Kaladp0095s0655.v1.1"/>
</dbReference>
<feature type="region of interest" description="Disordered" evidence="1">
    <location>
        <begin position="253"/>
        <end position="291"/>
    </location>
</feature>
<feature type="region of interest" description="Disordered" evidence="1">
    <location>
        <begin position="329"/>
        <end position="416"/>
    </location>
</feature>
<feature type="compositionally biased region" description="Basic and acidic residues" evidence="1">
    <location>
        <begin position="341"/>
        <end position="354"/>
    </location>
</feature>
<dbReference type="Proteomes" id="UP000594263">
    <property type="component" value="Unplaced"/>
</dbReference>